<gene>
    <name evidence="7" type="ORF">A1O9_04113</name>
</gene>
<comment type="caution">
    <text evidence="7">The sequence shown here is derived from an EMBL/GenBank/DDBJ whole genome shotgun (WGS) entry which is preliminary data.</text>
</comment>
<dbReference type="OrthoDB" id="4222536at2759"/>
<dbReference type="GO" id="GO:0046872">
    <property type="term" value="F:metal ion binding"/>
    <property type="evidence" value="ECO:0007669"/>
    <property type="project" value="UniProtKB-KW"/>
</dbReference>
<evidence type="ECO:0000256" key="3">
    <source>
        <dbReference type="ARBA" id="ARBA00023015"/>
    </source>
</evidence>
<accession>A0A072PGR3</accession>
<keyword evidence="2" id="KW-0479">Metal-binding</keyword>
<name>A0A072PGR3_9EURO</name>
<evidence type="ECO:0000256" key="2">
    <source>
        <dbReference type="ARBA" id="ARBA00022723"/>
    </source>
</evidence>
<feature type="region of interest" description="Disordered" evidence="6">
    <location>
        <begin position="247"/>
        <end position="282"/>
    </location>
</feature>
<feature type="compositionally biased region" description="Polar residues" evidence="6">
    <location>
        <begin position="253"/>
        <end position="266"/>
    </location>
</feature>
<dbReference type="PANTHER" id="PTHR47338">
    <property type="entry name" value="ZN(II)2CYS6 TRANSCRIPTION FACTOR (EUROFUNG)-RELATED"/>
    <property type="match status" value="1"/>
</dbReference>
<proteinExistence type="predicted"/>
<evidence type="ECO:0000313" key="7">
    <source>
        <dbReference type="EMBL" id="KEF59269.1"/>
    </source>
</evidence>
<evidence type="ECO:0008006" key="9">
    <source>
        <dbReference type="Google" id="ProtNLM"/>
    </source>
</evidence>
<reference evidence="7 8" key="1">
    <citation type="submission" date="2013-03" db="EMBL/GenBank/DDBJ databases">
        <title>The Genome Sequence of Exophiala aquamarina CBS 119918.</title>
        <authorList>
            <consortium name="The Broad Institute Genomics Platform"/>
            <person name="Cuomo C."/>
            <person name="de Hoog S."/>
            <person name="Gorbushina A."/>
            <person name="Walker B."/>
            <person name="Young S.K."/>
            <person name="Zeng Q."/>
            <person name="Gargeya S."/>
            <person name="Fitzgerald M."/>
            <person name="Haas B."/>
            <person name="Abouelleil A."/>
            <person name="Allen A.W."/>
            <person name="Alvarado L."/>
            <person name="Arachchi H.M."/>
            <person name="Berlin A.M."/>
            <person name="Chapman S.B."/>
            <person name="Gainer-Dewar J."/>
            <person name="Goldberg J."/>
            <person name="Griggs A."/>
            <person name="Gujja S."/>
            <person name="Hansen M."/>
            <person name="Howarth C."/>
            <person name="Imamovic A."/>
            <person name="Ireland A."/>
            <person name="Larimer J."/>
            <person name="McCowan C."/>
            <person name="Murphy C."/>
            <person name="Pearson M."/>
            <person name="Poon T.W."/>
            <person name="Priest M."/>
            <person name="Roberts A."/>
            <person name="Saif S."/>
            <person name="Shea T."/>
            <person name="Sisk P."/>
            <person name="Sykes S."/>
            <person name="Wortman J."/>
            <person name="Nusbaum C."/>
            <person name="Birren B."/>
        </authorList>
    </citation>
    <scope>NUCLEOTIDE SEQUENCE [LARGE SCALE GENOMIC DNA]</scope>
    <source>
        <strain evidence="7 8">CBS 119918</strain>
    </source>
</reference>
<dbReference type="GeneID" id="25279046"/>
<dbReference type="Proteomes" id="UP000027920">
    <property type="component" value="Unassembled WGS sequence"/>
</dbReference>
<comment type="subcellular location">
    <subcellularLocation>
        <location evidence="1">Nucleus</location>
    </subcellularLocation>
</comment>
<dbReference type="CDD" id="cd12148">
    <property type="entry name" value="fungal_TF_MHR"/>
    <property type="match status" value="1"/>
</dbReference>
<evidence type="ECO:0000256" key="5">
    <source>
        <dbReference type="ARBA" id="ARBA00023242"/>
    </source>
</evidence>
<keyword evidence="5" id="KW-0539">Nucleus</keyword>
<keyword evidence="8" id="KW-1185">Reference proteome</keyword>
<dbReference type="PANTHER" id="PTHR47338:SF7">
    <property type="entry name" value="ZN(II)2CYS6 TRANSCRIPTION FACTOR (EUROFUNG)"/>
    <property type="match status" value="1"/>
</dbReference>
<dbReference type="EMBL" id="AMGV01000003">
    <property type="protein sequence ID" value="KEF59269.1"/>
    <property type="molecule type" value="Genomic_DNA"/>
</dbReference>
<dbReference type="STRING" id="1182545.A0A072PGR3"/>
<evidence type="ECO:0000256" key="6">
    <source>
        <dbReference type="SAM" id="MobiDB-lite"/>
    </source>
</evidence>
<evidence type="ECO:0000313" key="8">
    <source>
        <dbReference type="Proteomes" id="UP000027920"/>
    </source>
</evidence>
<sequence>MPVSTEPLRLSCGHEAQGTSKLGFLALCVRLLDIRDRISRYAFLFEEVHQSGNTIDRLIQKIIRHHKHLSDYLPKLQTLEHELEALRLSLPLGSIFTTKNVFLRAYTPERTMFVMFHVWWHQCHCDLYRFTIPGFREALPADELEALPKVFSSYCRKKCLEHALGVSKVISCVIELGEDIFITDPSIAICSFHSARILFHLGQPELENLPASELLANLTTCSKILDLQAGIYPTTKLLQSGIQDLIHDPRPNSGRSSPLRSSWEAKQSSDERESSRLQAGKSSESHDICSKYSIAEEIRSLKFPAEEYGLLPSFVVESERLQGLDRNDRNDSEHFLGTMTQPDEDNMSLGLSSRVESTLPIPDTQCPTFSPRFGAWYGTEDDGLSMMLGLDLDRGLAQPDIFLDAFFPPENV</sequence>
<evidence type="ECO:0000256" key="1">
    <source>
        <dbReference type="ARBA" id="ARBA00004123"/>
    </source>
</evidence>
<keyword evidence="4" id="KW-0804">Transcription</keyword>
<dbReference type="RefSeq" id="XP_013261859.1">
    <property type="nucleotide sequence ID" value="XM_013406405.1"/>
</dbReference>
<evidence type="ECO:0000256" key="4">
    <source>
        <dbReference type="ARBA" id="ARBA00023163"/>
    </source>
</evidence>
<dbReference type="InterPro" id="IPR050815">
    <property type="entry name" value="TF_fung"/>
</dbReference>
<dbReference type="AlphaFoldDB" id="A0A072PGR3"/>
<protein>
    <recommendedName>
        <fullName evidence="9">Transcription factor domain-containing protein</fullName>
    </recommendedName>
</protein>
<organism evidence="7 8">
    <name type="scientific">Exophiala aquamarina CBS 119918</name>
    <dbReference type="NCBI Taxonomy" id="1182545"/>
    <lineage>
        <taxon>Eukaryota</taxon>
        <taxon>Fungi</taxon>
        <taxon>Dikarya</taxon>
        <taxon>Ascomycota</taxon>
        <taxon>Pezizomycotina</taxon>
        <taxon>Eurotiomycetes</taxon>
        <taxon>Chaetothyriomycetidae</taxon>
        <taxon>Chaetothyriales</taxon>
        <taxon>Herpotrichiellaceae</taxon>
        <taxon>Exophiala</taxon>
    </lineage>
</organism>
<dbReference type="GO" id="GO:0005634">
    <property type="term" value="C:nucleus"/>
    <property type="evidence" value="ECO:0007669"/>
    <property type="project" value="UniProtKB-SubCell"/>
</dbReference>
<dbReference type="GO" id="GO:0000981">
    <property type="term" value="F:DNA-binding transcription factor activity, RNA polymerase II-specific"/>
    <property type="evidence" value="ECO:0007669"/>
    <property type="project" value="InterPro"/>
</dbReference>
<keyword evidence="3" id="KW-0805">Transcription regulation</keyword>
<dbReference type="VEuPathDB" id="FungiDB:A1O9_04113"/>
<dbReference type="HOGENOM" id="CLU_667368_0_0_1"/>